<dbReference type="Gene3D" id="3.40.50.1000">
    <property type="entry name" value="HAD superfamily/HAD-like"/>
    <property type="match status" value="1"/>
</dbReference>
<evidence type="ECO:0000256" key="1">
    <source>
        <dbReference type="ARBA" id="ARBA00022801"/>
    </source>
</evidence>
<protein>
    <submittedName>
        <fullName evidence="2">HAD family hydrolase</fullName>
    </submittedName>
</protein>
<evidence type="ECO:0000313" key="3">
    <source>
        <dbReference type="Proteomes" id="UP000509545"/>
    </source>
</evidence>
<organism evidence="2 3">
    <name type="scientific">Pseudomonas bijieensis</name>
    <dbReference type="NCBI Taxonomy" id="2681983"/>
    <lineage>
        <taxon>Bacteria</taxon>
        <taxon>Pseudomonadati</taxon>
        <taxon>Pseudomonadota</taxon>
        <taxon>Gammaproteobacteria</taxon>
        <taxon>Pseudomonadales</taxon>
        <taxon>Pseudomonadaceae</taxon>
        <taxon>Pseudomonas</taxon>
    </lineage>
</organism>
<dbReference type="InterPro" id="IPR023214">
    <property type="entry name" value="HAD_sf"/>
</dbReference>
<dbReference type="KEGG" id="pbz:GN234_02860"/>
<evidence type="ECO:0000313" key="2">
    <source>
        <dbReference type="EMBL" id="QKS80945.1"/>
    </source>
</evidence>
<accession>A0A6N1C8Z4</accession>
<gene>
    <name evidence="2" type="ORF">GN234_02860</name>
</gene>
<sequence>MITAVIFDAFGTLIEILNRENPYKRLLRIGVQQGRVASPSDLRTVMALNGGLLEAAHLFGIKLKPTQLIELQSALDRELESIKCFDDALPAFERLQEHGIKVGVCSNLAGPYCSKVRSLLPGLNAYALSAETGVLKPDPEIYRIICSMLNAHPGKAPGSEGSKVLMIGDSKRCDQLGPRSYGILGHHLDRHGAGQFRSLIEFTNAVSQGIL</sequence>
<name>A0A6N1C8Z4_9PSED</name>
<dbReference type="GO" id="GO:0016787">
    <property type="term" value="F:hydrolase activity"/>
    <property type="evidence" value="ECO:0007669"/>
    <property type="project" value="UniProtKB-KW"/>
</dbReference>
<dbReference type="AlphaFoldDB" id="A0A6N1C8Z4"/>
<dbReference type="PANTHER" id="PTHR43316">
    <property type="entry name" value="HYDROLASE, HALOACID DELAHOGENASE-RELATED"/>
    <property type="match status" value="1"/>
</dbReference>
<dbReference type="Pfam" id="PF00702">
    <property type="entry name" value="Hydrolase"/>
    <property type="match status" value="1"/>
</dbReference>
<reference evidence="2 3" key="1">
    <citation type="submission" date="2020-02" db="EMBL/GenBank/DDBJ databases">
        <authorList>
            <person name="Liang J."/>
        </authorList>
    </citation>
    <scope>NUCLEOTIDE SEQUENCE [LARGE SCALE GENOMIC DNA]</scope>
    <source>
        <strain evidence="2 3">L22-9</strain>
    </source>
</reference>
<proteinExistence type="predicted"/>
<dbReference type="InterPro" id="IPR051540">
    <property type="entry name" value="S-2-haloacid_dehalogenase"/>
</dbReference>
<dbReference type="Proteomes" id="UP000509545">
    <property type="component" value="Chromosome"/>
</dbReference>
<dbReference type="SUPFAM" id="SSF56784">
    <property type="entry name" value="HAD-like"/>
    <property type="match status" value="1"/>
</dbReference>
<dbReference type="RefSeq" id="WP_176687810.1">
    <property type="nucleotide sequence ID" value="NZ_CP048810.1"/>
</dbReference>
<dbReference type="EMBL" id="CP048810">
    <property type="protein sequence ID" value="QKS80945.1"/>
    <property type="molecule type" value="Genomic_DNA"/>
</dbReference>
<dbReference type="InterPro" id="IPR036412">
    <property type="entry name" value="HAD-like_sf"/>
</dbReference>
<keyword evidence="1 2" id="KW-0378">Hydrolase</keyword>
<keyword evidence="3" id="KW-1185">Reference proteome</keyword>
<dbReference type="PANTHER" id="PTHR43316:SF3">
    <property type="entry name" value="HALOACID DEHALOGENASE, TYPE II (AFU_ORTHOLOGUE AFUA_2G07750)-RELATED"/>
    <property type="match status" value="1"/>
</dbReference>